<protein>
    <submittedName>
        <fullName evidence="1">Uncharacterized protein</fullName>
    </submittedName>
</protein>
<dbReference type="EMBL" id="CM046389">
    <property type="protein sequence ID" value="KAI8566462.1"/>
    <property type="molecule type" value="Genomic_DNA"/>
</dbReference>
<evidence type="ECO:0000313" key="2">
    <source>
        <dbReference type="Proteomes" id="UP001062846"/>
    </source>
</evidence>
<gene>
    <name evidence="1" type="ORF">RHMOL_Rhmol02G0042800</name>
</gene>
<dbReference type="Proteomes" id="UP001062846">
    <property type="component" value="Chromosome 2"/>
</dbReference>
<accession>A0ACC0PN56</accession>
<organism evidence="1 2">
    <name type="scientific">Rhododendron molle</name>
    <name type="common">Chinese azalea</name>
    <name type="synonym">Azalea mollis</name>
    <dbReference type="NCBI Taxonomy" id="49168"/>
    <lineage>
        <taxon>Eukaryota</taxon>
        <taxon>Viridiplantae</taxon>
        <taxon>Streptophyta</taxon>
        <taxon>Embryophyta</taxon>
        <taxon>Tracheophyta</taxon>
        <taxon>Spermatophyta</taxon>
        <taxon>Magnoliopsida</taxon>
        <taxon>eudicotyledons</taxon>
        <taxon>Gunneridae</taxon>
        <taxon>Pentapetalae</taxon>
        <taxon>asterids</taxon>
        <taxon>Ericales</taxon>
        <taxon>Ericaceae</taxon>
        <taxon>Ericoideae</taxon>
        <taxon>Rhodoreae</taxon>
        <taxon>Rhododendron</taxon>
    </lineage>
</organism>
<proteinExistence type="predicted"/>
<name>A0ACC0PN56_RHOML</name>
<sequence>MSSKFHTTISSNSIVIDIVEPHPNFPEIVQSVLTQVVKQKNLDQLREYGGVEGLASGLKTNLKHGINGDVEDISRRKEAFGSNTYRRSPKKNLFDFVLEALREPTSLIVLACAAVSLGLEIRQHGLKEGCYLNPNRYGGGSIFVTVFVVTAISAIVKFRQNRQFVKLSEVSNNIQVDVLRNGGEQKVPRSEIVVGDVVCLNNGDQIPADGLFIGGHSLLVDESSMTAETNPVEVDPSHNHNNPFLFSNTKVTSGNGRMLVTSVGMNTISIDSNEHTPLKYKLNKLTSSIGKVVLSVAFLVQVILLIRYFTGNQKDMNGNAEYNGSKTKAYDILNSVFDIIAAPVTILVDAIPGGLPVAVTLSLAHSMKRMMRDHAIIGKHTACETMGFATTICIDKTGTLTLNQMKVTMFWLGQDCIEEKGISSVATSVVELLHHGIGLNTTSSVNMSTSGSEFEFSGSPTEKAIVSWAVSELNLDMEGLKQSGEILHVEAFNSTKKQSGVLMRNKEQNTINLHIQGGAEMVLAMCSNYYDVSGTIKVLDDDERKIFDGIIQGMAASSLRCIALAHKQVPEEENEEGKKQIEGNCLTLLGLVGLMDACRPGVKEAVQEFQYAGVNVKMVTGDNIFTARAIATECGILKPNQDMESGAVVLGEQFRNYTPEERMEKVNNISVMARASPRDKLLMVQCLKQKGHVVAVIGDGTNDAPALKEADIGLLMGQGTKVAKECSDIIILDDSFRSVATVLRWGRCVCTNVQKFIQLQLTLTVTTLAINFVVSVSTGEVPLSAVELVWVNLISNTSGALALATEKPTKELMENPPVGRTKQLITNVMWRNLLSQALYQTSVLLTLQFKGEAIFKVSANVNDTLILNVLALCQVFNVIFLWKLENKNVFEGIHKNHLFLVIIGVTIAVQAVVVEFLKKVAGTERLNWWQWGVSVGFASVSWPIGWVVKWIPVPQKPFLLHPCHPPISHTSFSLTPLELDPVSG</sequence>
<evidence type="ECO:0000313" key="1">
    <source>
        <dbReference type="EMBL" id="KAI8566462.1"/>
    </source>
</evidence>
<comment type="caution">
    <text evidence="1">The sequence shown here is derived from an EMBL/GenBank/DDBJ whole genome shotgun (WGS) entry which is preliminary data.</text>
</comment>
<keyword evidence="2" id="KW-1185">Reference proteome</keyword>
<reference evidence="1" key="1">
    <citation type="submission" date="2022-02" db="EMBL/GenBank/DDBJ databases">
        <title>Plant Genome Project.</title>
        <authorList>
            <person name="Zhang R.-G."/>
        </authorList>
    </citation>
    <scope>NUCLEOTIDE SEQUENCE</scope>
    <source>
        <strain evidence="1">AT1</strain>
    </source>
</reference>